<evidence type="ECO:0000259" key="2">
    <source>
        <dbReference type="Pfam" id="PF14040"/>
    </source>
</evidence>
<protein>
    <recommendedName>
        <fullName evidence="2">Deoxyribonuclease NucA/NucB domain-containing protein</fullName>
    </recommendedName>
</protein>
<feature type="compositionally biased region" description="Pro residues" evidence="1">
    <location>
        <begin position="570"/>
        <end position="586"/>
    </location>
</feature>
<sequence length="969" mass="100953">MYLQEFTAAVSFCSLWRLQARFELVNPGAACAVGRFGVIIPTFTLSAQAPFVVPSRMTGEITGLEALKLASRQREAPLGIDRSIVVPRMASEIKFYSFTVSLCSAIVHFGQEMQWSLLATVLLLLAPQTLQQEPPVAEPQPCPVCPSPSPVTCPTCPDPVNICPSPSACPTCPAPRECPSTFCPTCPTPTCPPVERVFCPQAPSPTACPPAETVRIFECDRGGVAVGATVGVGDVGVGIGIGHTQPEHCPYPPNPVTSYVTVSVTAVVTITEPGPTLPPVTITEPGVPSTITITEPGPTLPPVTVTEPGDNSTVTITEPGPTLPPVTITEPGTNSTLTLTEPGPTLPPVTITEPGDNSTITITEPGPTLPPVTITEPGTNSTVTLTEPGPTLPPVTVTTTGNVSITVIETSITTETIVEPTTEIETLTITDPPATITEPAVPPATETITVTDEETISVTVTDPEVTVTITEPAETITIDDPEATVTVTEPGETITVADPEATITVTEPAETITIEDPEATVTVTEAAETITVEDPAATITVTEAAETVTIEDPEATITVTDPAVTVTAPGEPPEPPVTPPTSPDAPPAVVAGTSPAAPPAVPPTAPDAPPAVPPTAPAAPPTAPPAAPTAAPPVAPPSVVVSTVTATRSLAAPTPPIPAIQVADGVAVLDYQRLRRGSRRLDGDLQRRREEAVDQLFSNYCRGFIARGKTDSDELTFDGSEDIKDNNRRNAGCTIQRCRDEGPGLSCNQYPFAITSEGGIGAVTSCVDNLAQSIQGAYLSGLRKQLGLRRGNKFTFSLSGFDCSGASSESNATRRALPAVDFSKAPLLPRHIFKRDLTLGAVEVQEQAFPPFNEYEPDNVVINPMGDLEAGRYQVTAQVDTGAVNGARVVDNEGQTYNSSDIQTFAEQDTTLSFDLLHDALGMSFFLDTKLTELQVTSTLTSAAPSMKKVSLAAVLGSSAAAAVFLAFL</sequence>
<dbReference type="InterPro" id="IPR029476">
    <property type="entry name" value="DNase_NucA_NucB"/>
</dbReference>
<feature type="compositionally biased region" description="Low complexity" evidence="1">
    <location>
        <begin position="560"/>
        <end position="569"/>
    </location>
</feature>
<feature type="domain" description="Deoxyribonuclease NucA/NucB" evidence="2">
    <location>
        <begin position="711"/>
        <end position="796"/>
    </location>
</feature>
<dbReference type="EMBL" id="ML210189">
    <property type="protein sequence ID" value="TFK25239.1"/>
    <property type="molecule type" value="Genomic_DNA"/>
</dbReference>
<evidence type="ECO:0000313" key="3">
    <source>
        <dbReference type="EMBL" id="TFK25239.1"/>
    </source>
</evidence>
<dbReference type="OrthoDB" id="3259102at2759"/>
<name>A0A5C3KX65_COPMA</name>
<accession>A0A5C3KX65</accession>
<dbReference type="AlphaFoldDB" id="A0A5C3KX65"/>
<evidence type="ECO:0000313" key="4">
    <source>
        <dbReference type="Proteomes" id="UP000307440"/>
    </source>
</evidence>
<proteinExistence type="predicted"/>
<gene>
    <name evidence="3" type="ORF">FA15DRAFT_655331</name>
</gene>
<keyword evidence="4" id="KW-1185">Reference proteome</keyword>
<feature type="region of interest" description="Disordered" evidence="1">
    <location>
        <begin position="560"/>
        <end position="634"/>
    </location>
</feature>
<dbReference type="Proteomes" id="UP000307440">
    <property type="component" value="Unassembled WGS sequence"/>
</dbReference>
<organism evidence="3 4">
    <name type="scientific">Coprinopsis marcescibilis</name>
    <name type="common">Agaric fungus</name>
    <name type="synonym">Psathyrella marcescibilis</name>
    <dbReference type="NCBI Taxonomy" id="230819"/>
    <lineage>
        <taxon>Eukaryota</taxon>
        <taxon>Fungi</taxon>
        <taxon>Dikarya</taxon>
        <taxon>Basidiomycota</taxon>
        <taxon>Agaricomycotina</taxon>
        <taxon>Agaricomycetes</taxon>
        <taxon>Agaricomycetidae</taxon>
        <taxon>Agaricales</taxon>
        <taxon>Agaricineae</taxon>
        <taxon>Psathyrellaceae</taxon>
        <taxon>Coprinopsis</taxon>
    </lineage>
</organism>
<dbReference type="STRING" id="230819.A0A5C3KX65"/>
<evidence type="ECO:0000256" key="1">
    <source>
        <dbReference type="SAM" id="MobiDB-lite"/>
    </source>
</evidence>
<feature type="compositionally biased region" description="Pro residues" evidence="1">
    <location>
        <begin position="596"/>
        <end position="634"/>
    </location>
</feature>
<reference evidence="3 4" key="1">
    <citation type="journal article" date="2019" name="Nat. Ecol. Evol.">
        <title>Megaphylogeny resolves global patterns of mushroom evolution.</title>
        <authorList>
            <person name="Varga T."/>
            <person name="Krizsan K."/>
            <person name="Foldi C."/>
            <person name="Dima B."/>
            <person name="Sanchez-Garcia M."/>
            <person name="Sanchez-Ramirez S."/>
            <person name="Szollosi G.J."/>
            <person name="Szarkandi J.G."/>
            <person name="Papp V."/>
            <person name="Albert L."/>
            <person name="Andreopoulos W."/>
            <person name="Angelini C."/>
            <person name="Antonin V."/>
            <person name="Barry K.W."/>
            <person name="Bougher N.L."/>
            <person name="Buchanan P."/>
            <person name="Buyck B."/>
            <person name="Bense V."/>
            <person name="Catcheside P."/>
            <person name="Chovatia M."/>
            <person name="Cooper J."/>
            <person name="Damon W."/>
            <person name="Desjardin D."/>
            <person name="Finy P."/>
            <person name="Geml J."/>
            <person name="Haridas S."/>
            <person name="Hughes K."/>
            <person name="Justo A."/>
            <person name="Karasinski D."/>
            <person name="Kautmanova I."/>
            <person name="Kiss B."/>
            <person name="Kocsube S."/>
            <person name="Kotiranta H."/>
            <person name="LaButti K.M."/>
            <person name="Lechner B.E."/>
            <person name="Liimatainen K."/>
            <person name="Lipzen A."/>
            <person name="Lukacs Z."/>
            <person name="Mihaltcheva S."/>
            <person name="Morgado L.N."/>
            <person name="Niskanen T."/>
            <person name="Noordeloos M.E."/>
            <person name="Ohm R.A."/>
            <person name="Ortiz-Santana B."/>
            <person name="Ovrebo C."/>
            <person name="Racz N."/>
            <person name="Riley R."/>
            <person name="Savchenko A."/>
            <person name="Shiryaev A."/>
            <person name="Soop K."/>
            <person name="Spirin V."/>
            <person name="Szebenyi C."/>
            <person name="Tomsovsky M."/>
            <person name="Tulloss R.E."/>
            <person name="Uehling J."/>
            <person name="Grigoriev I.V."/>
            <person name="Vagvolgyi C."/>
            <person name="Papp T."/>
            <person name="Martin F.M."/>
            <person name="Miettinen O."/>
            <person name="Hibbett D.S."/>
            <person name="Nagy L.G."/>
        </authorList>
    </citation>
    <scope>NUCLEOTIDE SEQUENCE [LARGE SCALE GENOMIC DNA]</scope>
    <source>
        <strain evidence="3 4">CBS 121175</strain>
    </source>
</reference>
<dbReference type="Pfam" id="PF14040">
    <property type="entry name" value="DNase_NucA_NucB"/>
    <property type="match status" value="1"/>
</dbReference>